<name>A0A0B7MVT4_9FUNG</name>
<dbReference type="PANTHER" id="PTHR46375:SF3">
    <property type="entry name" value="KELCH REPEAT AND BTB DOMAIN-CONTAINING PROTEIN 13"/>
    <property type="match status" value="1"/>
</dbReference>
<gene>
    <name evidence="2" type="primary">PARPA_03828.1 scaffold 9853</name>
</gene>
<evidence type="ECO:0008006" key="4">
    <source>
        <dbReference type="Google" id="ProtNLM"/>
    </source>
</evidence>
<keyword evidence="1" id="KW-0732">Signal</keyword>
<feature type="signal peptide" evidence="1">
    <location>
        <begin position="1"/>
        <end position="19"/>
    </location>
</feature>
<evidence type="ECO:0000313" key="3">
    <source>
        <dbReference type="Proteomes" id="UP000054107"/>
    </source>
</evidence>
<dbReference type="PANTHER" id="PTHR46375">
    <property type="entry name" value="KELCH REPEAT AND BTB DOMAIN-CONTAINING PROTEIN 13-RELATED"/>
    <property type="match status" value="1"/>
</dbReference>
<dbReference type="SUPFAM" id="SSF117281">
    <property type="entry name" value="Kelch motif"/>
    <property type="match status" value="1"/>
</dbReference>
<dbReference type="InterPro" id="IPR052392">
    <property type="entry name" value="Kelch-BTB_domain-containing"/>
</dbReference>
<dbReference type="STRING" id="35722.A0A0B7MVT4"/>
<keyword evidence="3" id="KW-1185">Reference proteome</keyword>
<reference evidence="2 3" key="1">
    <citation type="submission" date="2014-09" db="EMBL/GenBank/DDBJ databases">
        <authorList>
            <person name="Ellenberger Sabrina"/>
        </authorList>
    </citation>
    <scope>NUCLEOTIDE SEQUENCE [LARGE SCALE GENOMIC DNA]</scope>
    <source>
        <strain evidence="2 3">CBS 412.66</strain>
    </source>
</reference>
<proteinExistence type="predicted"/>
<dbReference type="AlphaFoldDB" id="A0A0B7MVT4"/>
<dbReference type="Gene3D" id="2.120.10.80">
    <property type="entry name" value="Kelch-type beta propeller"/>
    <property type="match status" value="1"/>
</dbReference>
<evidence type="ECO:0000313" key="2">
    <source>
        <dbReference type="EMBL" id="CEP10191.1"/>
    </source>
</evidence>
<dbReference type="Proteomes" id="UP000054107">
    <property type="component" value="Unassembled WGS sequence"/>
</dbReference>
<dbReference type="EMBL" id="LN723314">
    <property type="protein sequence ID" value="CEP10191.1"/>
    <property type="molecule type" value="Genomic_DNA"/>
</dbReference>
<dbReference type="InterPro" id="IPR015915">
    <property type="entry name" value="Kelch-typ_b-propeller"/>
</dbReference>
<sequence length="392" mass="44822">MLLTRAIALLPILAAAIVADDLIPVSPYIGKHKSNCNSVRKLTGTLVDGKIYTFGGCYTIPYIVDPDEEGGMFQNMEDHQNVTESSYAYSISTDEWSFETNTPRPLQGASITAIGKDIYLYNIQSKPRTSQLNLWKFETNTKSWTELPQLPFLKHGNLLTCHNNGKMYFMGSGDGHQRNIIHVHDLATNDWQDPIYLDKRINAKRIICHDTHISMVGEQVQDDRELVLDFGREQEYTQKLINSYYNGTVHVVENFNITLGTCRFSGRAQITHLNEWFYTFVVGAAKNETSITKINTLTLETVKLNILPYALSDVLILPTENDEIYLFGGRKDRRGFSNTSKNQKGDQNHRPLPQIKTYNHKLKISVQDVVEESLRTREKKQEYHFNLQVPNN</sequence>
<protein>
    <recommendedName>
        <fullName evidence="4">Galactose oxidase</fullName>
    </recommendedName>
</protein>
<evidence type="ECO:0000256" key="1">
    <source>
        <dbReference type="SAM" id="SignalP"/>
    </source>
</evidence>
<dbReference type="OrthoDB" id="10250130at2759"/>
<organism evidence="2 3">
    <name type="scientific">Parasitella parasitica</name>
    <dbReference type="NCBI Taxonomy" id="35722"/>
    <lineage>
        <taxon>Eukaryota</taxon>
        <taxon>Fungi</taxon>
        <taxon>Fungi incertae sedis</taxon>
        <taxon>Mucoromycota</taxon>
        <taxon>Mucoromycotina</taxon>
        <taxon>Mucoromycetes</taxon>
        <taxon>Mucorales</taxon>
        <taxon>Mucorineae</taxon>
        <taxon>Mucoraceae</taxon>
        <taxon>Parasitella</taxon>
    </lineage>
</organism>
<accession>A0A0B7MVT4</accession>
<feature type="chain" id="PRO_5002134974" description="Galactose oxidase" evidence="1">
    <location>
        <begin position="20"/>
        <end position="392"/>
    </location>
</feature>